<comment type="caution">
    <text evidence="1">The sequence shown here is derived from an EMBL/GenBank/DDBJ whole genome shotgun (WGS) entry which is preliminary data.</text>
</comment>
<evidence type="ECO:0000313" key="1">
    <source>
        <dbReference type="EMBL" id="CAI5444259.1"/>
    </source>
</evidence>
<evidence type="ECO:0000313" key="2">
    <source>
        <dbReference type="Proteomes" id="UP001152747"/>
    </source>
</evidence>
<organism evidence="1 2">
    <name type="scientific">Caenorhabditis angaria</name>
    <dbReference type="NCBI Taxonomy" id="860376"/>
    <lineage>
        <taxon>Eukaryota</taxon>
        <taxon>Metazoa</taxon>
        <taxon>Ecdysozoa</taxon>
        <taxon>Nematoda</taxon>
        <taxon>Chromadorea</taxon>
        <taxon>Rhabditida</taxon>
        <taxon>Rhabditina</taxon>
        <taxon>Rhabditomorpha</taxon>
        <taxon>Rhabditoidea</taxon>
        <taxon>Rhabditidae</taxon>
        <taxon>Peloderinae</taxon>
        <taxon>Caenorhabditis</taxon>
    </lineage>
</organism>
<accession>A0A9P1IF96</accession>
<dbReference type="OrthoDB" id="5836460at2759"/>
<name>A0A9P1IF96_9PELO</name>
<reference evidence="1" key="1">
    <citation type="submission" date="2022-11" db="EMBL/GenBank/DDBJ databases">
        <authorList>
            <person name="Kikuchi T."/>
        </authorList>
    </citation>
    <scope>NUCLEOTIDE SEQUENCE</scope>
    <source>
        <strain evidence="1">PS1010</strain>
    </source>
</reference>
<dbReference type="AlphaFoldDB" id="A0A9P1IF96"/>
<dbReference type="Proteomes" id="UP001152747">
    <property type="component" value="Unassembled WGS sequence"/>
</dbReference>
<proteinExistence type="predicted"/>
<protein>
    <submittedName>
        <fullName evidence="1">Uncharacterized protein</fullName>
    </submittedName>
</protein>
<gene>
    <name evidence="1" type="ORF">CAMP_LOCUS6896</name>
</gene>
<keyword evidence="2" id="KW-1185">Reference proteome</keyword>
<dbReference type="EMBL" id="CANHGI010000003">
    <property type="protein sequence ID" value="CAI5444259.1"/>
    <property type="molecule type" value="Genomic_DNA"/>
</dbReference>
<sequence length="308" mass="36219">MTPSLSIIFENESENEKLADVGHRFHSDPVRANAVSAARRLLDDSRGKSWEELARKYTLGLEAAPCVERLTAEELEQSLDTMPEYKNYRFNRSRSVDLSQISREKYLSRWSRENTPVENSKRYESHVRRSYTPVREISSYSNILETNPSRSHRSPLATVTAPYHTNIHYRSEIEPFRKYDVYGLRTWSYPIYKYVNGVNRDSDYRRPYSFDRSYANTPVYTPPQLSAESRPITTRRGYSGYSYLANETNFDVSSRPKSLSSYMYNNKYLGTCSAPWYWSYHGNSSLRHFNSYRPHNWTSTTATWSKYY</sequence>